<feature type="domain" description="VOC" evidence="1">
    <location>
        <begin position="1"/>
        <end position="122"/>
    </location>
</feature>
<dbReference type="STRING" id="696762.PFRI_38840"/>
<dbReference type="PROSITE" id="PS51819">
    <property type="entry name" value="VOC"/>
    <property type="match status" value="1"/>
</dbReference>
<evidence type="ECO:0000259" key="1">
    <source>
        <dbReference type="PROSITE" id="PS51819"/>
    </source>
</evidence>
<dbReference type="PANTHER" id="PTHR35006:SF1">
    <property type="entry name" value="BLL2941 PROTEIN"/>
    <property type="match status" value="1"/>
</dbReference>
<evidence type="ECO:0000313" key="2">
    <source>
        <dbReference type="EMBL" id="OJI91913.1"/>
    </source>
</evidence>
<dbReference type="InterPro" id="IPR037523">
    <property type="entry name" value="VOC_core"/>
</dbReference>
<dbReference type="RefSeq" id="WP_072632358.1">
    <property type="nucleotide sequence ID" value="NZ_MLCB01000212.1"/>
</dbReference>
<dbReference type="SUPFAM" id="SSF54593">
    <property type="entry name" value="Glyoxalase/Bleomycin resistance protein/Dihydroxybiphenyl dioxygenase"/>
    <property type="match status" value="1"/>
</dbReference>
<sequence length="123" mass="13334">MIGYTTIGVSDMERAKAFYMDLFADKGAKLVTDMGRIAFIGTKRGEPMLAVCKPYDKADPAPGNGGMIAFTVADKEEADTMYHKAISLGATCDGPPGQRIPDRFYGAYARDLDGNKICFFVFG</sequence>
<dbReference type="InterPro" id="IPR029068">
    <property type="entry name" value="Glyas_Bleomycin-R_OHBP_Dase"/>
</dbReference>
<organism evidence="2 3">
    <name type="scientific">Planktotalea frisia</name>
    <dbReference type="NCBI Taxonomy" id="696762"/>
    <lineage>
        <taxon>Bacteria</taxon>
        <taxon>Pseudomonadati</taxon>
        <taxon>Pseudomonadota</taxon>
        <taxon>Alphaproteobacteria</taxon>
        <taxon>Rhodobacterales</taxon>
        <taxon>Paracoccaceae</taxon>
        <taxon>Planktotalea</taxon>
    </lineage>
</organism>
<dbReference type="Gene3D" id="3.10.180.10">
    <property type="entry name" value="2,3-Dihydroxybiphenyl 1,2-Dioxygenase, domain 1"/>
    <property type="match status" value="1"/>
</dbReference>
<comment type="caution">
    <text evidence="2">The sequence shown here is derived from an EMBL/GenBank/DDBJ whole genome shotgun (WGS) entry which is preliminary data.</text>
</comment>
<name>A0A1L9NRT2_9RHOB</name>
<proteinExistence type="predicted"/>
<dbReference type="EMBL" id="MLCB01000212">
    <property type="protein sequence ID" value="OJI91913.1"/>
    <property type="molecule type" value="Genomic_DNA"/>
</dbReference>
<keyword evidence="3" id="KW-1185">Reference proteome</keyword>
<dbReference type="CDD" id="cd07262">
    <property type="entry name" value="VOC_like"/>
    <property type="match status" value="1"/>
</dbReference>
<reference evidence="2 3" key="1">
    <citation type="submission" date="2016-10" db="EMBL/GenBank/DDBJ databases">
        <title>Genome sequence of Planktotalea frisia SH6-1.</title>
        <authorList>
            <person name="Poehlein A."/>
            <person name="Bakenhus I."/>
            <person name="Voget S."/>
            <person name="Brinkhoff T."/>
            <person name="Simon M."/>
        </authorList>
    </citation>
    <scope>NUCLEOTIDE SEQUENCE [LARGE SCALE GENOMIC DNA]</scope>
    <source>
        <strain evidence="2 3">SH6-1</strain>
    </source>
</reference>
<dbReference type="AlphaFoldDB" id="A0A1L9NRT2"/>
<evidence type="ECO:0000313" key="3">
    <source>
        <dbReference type="Proteomes" id="UP000184514"/>
    </source>
</evidence>
<gene>
    <name evidence="2" type="ORF">PFRI_38840</name>
</gene>
<dbReference type="OrthoDB" id="9807407at2"/>
<accession>A0A1L9NRT2</accession>
<dbReference type="Pfam" id="PF00903">
    <property type="entry name" value="Glyoxalase"/>
    <property type="match status" value="1"/>
</dbReference>
<dbReference type="Proteomes" id="UP000184514">
    <property type="component" value="Unassembled WGS sequence"/>
</dbReference>
<dbReference type="PANTHER" id="PTHR35006">
    <property type="entry name" value="GLYOXALASE FAMILY PROTEIN (AFU_ORTHOLOGUE AFUA_5G14830)"/>
    <property type="match status" value="1"/>
</dbReference>
<dbReference type="InterPro" id="IPR004360">
    <property type="entry name" value="Glyas_Fos-R_dOase_dom"/>
</dbReference>
<protein>
    <submittedName>
        <fullName evidence="2">Glyoxalase-like domain protein</fullName>
    </submittedName>
</protein>